<organism evidence="8 9">
    <name type="scientific">Pontibacter qinzhouensis</name>
    <dbReference type="NCBI Taxonomy" id="2603253"/>
    <lineage>
        <taxon>Bacteria</taxon>
        <taxon>Pseudomonadati</taxon>
        <taxon>Bacteroidota</taxon>
        <taxon>Cytophagia</taxon>
        <taxon>Cytophagales</taxon>
        <taxon>Hymenobacteraceae</taxon>
        <taxon>Pontibacter</taxon>
    </lineage>
</organism>
<comment type="caution">
    <text evidence="8">The sequence shown here is derived from an EMBL/GenBank/DDBJ whole genome shotgun (WGS) entry which is preliminary data.</text>
</comment>
<evidence type="ECO:0000256" key="1">
    <source>
        <dbReference type="ARBA" id="ARBA00004442"/>
    </source>
</evidence>
<dbReference type="Pfam" id="PF14322">
    <property type="entry name" value="SusD-like_3"/>
    <property type="match status" value="1"/>
</dbReference>
<sequence length="496" mass="55690">MKFIRYIALSLVLAGCTDLAEEVHSELPADKARAFLEENVNYASMMERVYRDFDNPFVQHGASVWVIDEISGDAMVCPSRPSGWDNGGVYRDLHQHTWRADHAYLRQVWERMNRGVFDATNVLNFSPTPEVAAEARFLRAYFMFTLLDLYDRVPYREPGSNLLLAPVVYSGTEAINFIIKEVEEALPLLSDTAPAYKASKNAAHGFLARLYLNKGVYADRANPQFNNADLDKVIQYADAITGKSINFYWDSFGPDNNTKSTELLFTIEGQGGVRSHSLYVLWNAIFPTEINLPNGGGWNGFAALGDFYDTFEQNDIRRYYEHPIVKARGYNAGFLVGQQYNANGDPIPNVVFTKEIPTIVGASLWNGVRPVKYIPDYANPTAADNDYILIRYTDVLLMKAEALLRKGSASEALPIVNNIRTNRGVGAFQALTLDNLLAERGRELNAEGLRRTDLVRYGKFLQPWHLKPASDPIRLVFPVPPADVLANPNLEQNPGY</sequence>
<evidence type="ECO:0000256" key="2">
    <source>
        <dbReference type="ARBA" id="ARBA00006275"/>
    </source>
</evidence>
<evidence type="ECO:0000256" key="3">
    <source>
        <dbReference type="ARBA" id="ARBA00022729"/>
    </source>
</evidence>
<name>A0A5C8K620_9BACT</name>
<evidence type="ECO:0000313" key="9">
    <source>
        <dbReference type="Proteomes" id="UP000321926"/>
    </source>
</evidence>
<keyword evidence="3" id="KW-0732">Signal</keyword>
<evidence type="ECO:0000256" key="5">
    <source>
        <dbReference type="ARBA" id="ARBA00023237"/>
    </source>
</evidence>
<keyword evidence="5" id="KW-0998">Cell outer membrane</keyword>
<dbReference type="InterPro" id="IPR012944">
    <property type="entry name" value="SusD_RagB_dom"/>
</dbReference>
<dbReference type="Pfam" id="PF07980">
    <property type="entry name" value="SusD_RagB"/>
    <property type="match status" value="1"/>
</dbReference>
<comment type="similarity">
    <text evidence="2">Belongs to the SusD family.</text>
</comment>
<feature type="domain" description="RagB/SusD" evidence="6">
    <location>
        <begin position="306"/>
        <end position="462"/>
    </location>
</feature>
<gene>
    <name evidence="8" type="ORF">FVR03_10195</name>
</gene>
<accession>A0A5C8K620</accession>
<dbReference type="OrthoDB" id="9792139at2"/>
<dbReference type="Proteomes" id="UP000321926">
    <property type="component" value="Unassembled WGS sequence"/>
</dbReference>
<dbReference type="InterPro" id="IPR033985">
    <property type="entry name" value="SusD-like_N"/>
</dbReference>
<feature type="domain" description="SusD-like N-terminal" evidence="7">
    <location>
        <begin position="93"/>
        <end position="212"/>
    </location>
</feature>
<dbReference type="InterPro" id="IPR011990">
    <property type="entry name" value="TPR-like_helical_dom_sf"/>
</dbReference>
<evidence type="ECO:0000259" key="6">
    <source>
        <dbReference type="Pfam" id="PF07980"/>
    </source>
</evidence>
<dbReference type="AlphaFoldDB" id="A0A5C8K620"/>
<comment type="subcellular location">
    <subcellularLocation>
        <location evidence="1">Cell outer membrane</location>
    </subcellularLocation>
</comment>
<keyword evidence="4" id="KW-0472">Membrane</keyword>
<dbReference type="EMBL" id="VRTY01000032">
    <property type="protein sequence ID" value="TXK46791.1"/>
    <property type="molecule type" value="Genomic_DNA"/>
</dbReference>
<dbReference type="Gene3D" id="1.25.40.390">
    <property type="match status" value="1"/>
</dbReference>
<dbReference type="RefSeq" id="WP_147921646.1">
    <property type="nucleotide sequence ID" value="NZ_VRTY01000032.1"/>
</dbReference>
<evidence type="ECO:0000313" key="8">
    <source>
        <dbReference type="EMBL" id="TXK46791.1"/>
    </source>
</evidence>
<proteinExistence type="inferred from homology"/>
<keyword evidence="9" id="KW-1185">Reference proteome</keyword>
<evidence type="ECO:0000256" key="4">
    <source>
        <dbReference type="ARBA" id="ARBA00023136"/>
    </source>
</evidence>
<protein>
    <submittedName>
        <fullName evidence="8">RagB/SusD family nutrient uptake outer membrane protein</fullName>
    </submittedName>
</protein>
<evidence type="ECO:0000259" key="7">
    <source>
        <dbReference type="Pfam" id="PF14322"/>
    </source>
</evidence>
<reference evidence="8 9" key="1">
    <citation type="submission" date="2019-08" db="EMBL/GenBank/DDBJ databases">
        <authorList>
            <person name="Shi S."/>
        </authorList>
    </citation>
    <scope>NUCLEOTIDE SEQUENCE [LARGE SCALE GENOMIC DNA]</scope>
    <source>
        <strain evidence="8 9">GY10130</strain>
    </source>
</reference>
<dbReference type="GO" id="GO:0009279">
    <property type="term" value="C:cell outer membrane"/>
    <property type="evidence" value="ECO:0007669"/>
    <property type="project" value="UniProtKB-SubCell"/>
</dbReference>
<dbReference type="SUPFAM" id="SSF48452">
    <property type="entry name" value="TPR-like"/>
    <property type="match status" value="1"/>
</dbReference>
<dbReference type="PROSITE" id="PS51257">
    <property type="entry name" value="PROKAR_LIPOPROTEIN"/>
    <property type="match status" value="1"/>
</dbReference>